<feature type="transmembrane region" description="Helical" evidence="1">
    <location>
        <begin position="28"/>
        <end position="49"/>
    </location>
</feature>
<evidence type="ECO:0000256" key="1">
    <source>
        <dbReference type="SAM" id="Phobius"/>
    </source>
</evidence>
<keyword evidence="1" id="KW-0812">Transmembrane</keyword>
<gene>
    <name evidence="2" type="ORF">SAMN02745126_00822</name>
</gene>
<feature type="transmembrane region" description="Helical" evidence="1">
    <location>
        <begin position="55"/>
        <end position="74"/>
    </location>
</feature>
<sequence length="269" mass="28889">MIVNALALYARYVAASLRAQAQYPASTLMLTAGHCAATAIEILAVYALFARFGPVGGWSFGEAALFYALVNIMFSVADLLTRGFEVFGTEFVRTGAFDRLLLRPRAAALQLAGHEVRLSRLGRLLQGSLVLILSTRLVPIAWDVSTIVTAIWAVAGGVALFAGILVLQATLAFWTVESLEVANVISYGGVQAAQYPLNIYAAWFRRLLTFAVPLACVAYYPVLAVLKRPDPLGAPDWLLPLTPAAGFIFLALAFLAWRAGMARYASSGS</sequence>
<dbReference type="InterPro" id="IPR010390">
    <property type="entry name" value="ABC-2_transporter-like"/>
</dbReference>
<keyword evidence="1" id="KW-1133">Transmembrane helix</keyword>
<feature type="transmembrane region" description="Helical" evidence="1">
    <location>
        <begin position="207"/>
        <end position="226"/>
    </location>
</feature>
<feature type="transmembrane region" description="Helical" evidence="1">
    <location>
        <begin position="238"/>
        <end position="257"/>
    </location>
</feature>
<proteinExistence type="predicted"/>
<keyword evidence="1" id="KW-0472">Membrane</keyword>
<keyword evidence="3" id="KW-1185">Reference proteome</keyword>
<evidence type="ECO:0000313" key="2">
    <source>
        <dbReference type="EMBL" id="SJZ39038.1"/>
    </source>
</evidence>
<dbReference type="STRING" id="225324.SAMN02745126_00822"/>
<dbReference type="Proteomes" id="UP000190092">
    <property type="component" value="Unassembled WGS sequence"/>
</dbReference>
<dbReference type="PANTHER" id="PTHR36833">
    <property type="entry name" value="SLR0610 PROTEIN-RELATED"/>
    <property type="match status" value="1"/>
</dbReference>
<name>A0A1T4K9B4_9HYPH</name>
<accession>A0A1T4K9B4</accession>
<feature type="transmembrane region" description="Helical" evidence="1">
    <location>
        <begin position="148"/>
        <end position="174"/>
    </location>
</feature>
<organism evidence="2 3">
    <name type="scientific">Enhydrobacter aerosaccus</name>
    <dbReference type="NCBI Taxonomy" id="225324"/>
    <lineage>
        <taxon>Bacteria</taxon>
        <taxon>Pseudomonadati</taxon>
        <taxon>Pseudomonadota</taxon>
        <taxon>Alphaproteobacteria</taxon>
        <taxon>Hyphomicrobiales</taxon>
        <taxon>Enhydrobacter</taxon>
    </lineage>
</organism>
<protein>
    <submittedName>
        <fullName evidence="2">ABC-2 type transport system permease protein</fullName>
    </submittedName>
</protein>
<dbReference type="Pfam" id="PF06182">
    <property type="entry name" value="ABC2_membrane_6"/>
    <property type="match status" value="1"/>
</dbReference>
<reference evidence="3" key="1">
    <citation type="submission" date="2017-02" db="EMBL/GenBank/DDBJ databases">
        <authorList>
            <person name="Varghese N."/>
            <person name="Submissions S."/>
        </authorList>
    </citation>
    <scope>NUCLEOTIDE SEQUENCE [LARGE SCALE GENOMIC DNA]</scope>
    <source>
        <strain evidence="3">ATCC 27094</strain>
    </source>
</reference>
<evidence type="ECO:0000313" key="3">
    <source>
        <dbReference type="Proteomes" id="UP000190092"/>
    </source>
</evidence>
<dbReference type="AlphaFoldDB" id="A0A1T4K9B4"/>
<dbReference type="PANTHER" id="PTHR36833:SF1">
    <property type="entry name" value="INTEGRAL MEMBRANE TRANSPORT PROTEIN"/>
    <property type="match status" value="1"/>
</dbReference>
<dbReference type="EMBL" id="FUWJ01000001">
    <property type="protein sequence ID" value="SJZ39038.1"/>
    <property type="molecule type" value="Genomic_DNA"/>
</dbReference>